<dbReference type="Gene3D" id="2.130.10.10">
    <property type="entry name" value="YVTN repeat-like/Quinoprotein amine dehydrogenase"/>
    <property type="match status" value="1"/>
</dbReference>
<keyword evidence="1" id="KW-0547">Nucleotide-binding</keyword>
<accession>A0A0G4KRB2</accession>
<dbReference type="GO" id="GO:0034272">
    <property type="term" value="C:phosphatidylinositol 3-kinase complex, class III, type II"/>
    <property type="evidence" value="ECO:0007669"/>
    <property type="project" value="TreeGrafter"/>
</dbReference>
<name>A0A0G4KRB2_VERLO</name>
<dbReference type="Proteomes" id="UP000045706">
    <property type="component" value="Unassembled WGS sequence"/>
</dbReference>
<gene>
    <name evidence="2" type="ORF">BN1723_017278</name>
</gene>
<evidence type="ECO:0008006" key="4">
    <source>
        <dbReference type="Google" id="ProtNLM"/>
    </source>
</evidence>
<protein>
    <recommendedName>
        <fullName evidence="4">Anaphase-promoting complex subunit 4 WD40 domain-containing protein</fullName>
    </recommendedName>
</protein>
<proteinExistence type="predicted"/>
<dbReference type="GO" id="GO:0016236">
    <property type="term" value="P:macroautophagy"/>
    <property type="evidence" value="ECO:0007669"/>
    <property type="project" value="InterPro"/>
</dbReference>
<dbReference type="InterPro" id="IPR045162">
    <property type="entry name" value="Vps15-like"/>
</dbReference>
<dbReference type="GO" id="GO:0034271">
    <property type="term" value="C:phosphatidylinositol 3-kinase complex, class III, type I"/>
    <property type="evidence" value="ECO:0007669"/>
    <property type="project" value="TreeGrafter"/>
</dbReference>
<organism evidence="2 3">
    <name type="scientific">Verticillium longisporum</name>
    <name type="common">Verticillium dahliae var. longisporum</name>
    <dbReference type="NCBI Taxonomy" id="100787"/>
    <lineage>
        <taxon>Eukaryota</taxon>
        <taxon>Fungi</taxon>
        <taxon>Dikarya</taxon>
        <taxon>Ascomycota</taxon>
        <taxon>Pezizomycotina</taxon>
        <taxon>Sordariomycetes</taxon>
        <taxon>Hypocreomycetidae</taxon>
        <taxon>Glomerellales</taxon>
        <taxon>Plectosphaerellaceae</taxon>
        <taxon>Verticillium</taxon>
    </lineage>
</organism>
<dbReference type="InterPro" id="IPR036322">
    <property type="entry name" value="WD40_repeat_dom_sf"/>
</dbReference>
<feature type="non-terminal residue" evidence="2">
    <location>
        <position position="89"/>
    </location>
</feature>
<dbReference type="GO" id="GO:0000166">
    <property type="term" value="F:nucleotide binding"/>
    <property type="evidence" value="ECO:0007669"/>
    <property type="project" value="UniProtKB-KW"/>
</dbReference>
<dbReference type="PANTHER" id="PTHR17583">
    <property type="entry name" value="PHOSPHOINOSITIDE 3-KINASE REGULATORY SUBUNIT 4"/>
    <property type="match status" value="1"/>
</dbReference>
<evidence type="ECO:0000256" key="1">
    <source>
        <dbReference type="ARBA" id="ARBA00022741"/>
    </source>
</evidence>
<dbReference type="AlphaFoldDB" id="A0A0G4KRB2"/>
<evidence type="ECO:0000313" key="2">
    <source>
        <dbReference type="EMBL" id="CRK12289.1"/>
    </source>
</evidence>
<reference evidence="3" key="1">
    <citation type="submission" date="2015-05" db="EMBL/GenBank/DDBJ databases">
        <authorList>
            <person name="Fogelqvist Johan"/>
        </authorList>
    </citation>
    <scope>NUCLEOTIDE SEQUENCE [LARGE SCALE GENOMIC DNA]</scope>
</reference>
<dbReference type="InterPro" id="IPR015943">
    <property type="entry name" value="WD40/YVTN_repeat-like_dom_sf"/>
</dbReference>
<dbReference type="PANTHER" id="PTHR17583:SF0">
    <property type="entry name" value="PHOSPHOINOSITIDE 3-KINASE REGULATORY SUBUNIT 4"/>
    <property type="match status" value="1"/>
</dbReference>
<dbReference type="GO" id="GO:0004674">
    <property type="term" value="F:protein serine/threonine kinase activity"/>
    <property type="evidence" value="ECO:0007669"/>
    <property type="project" value="InterPro"/>
</dbReference>
<evidence type="ECO:0000313" key="3">
    <source>
        <dbReference type="Proteomes" id="UP000045706"/>
    </source>
</evidence>
<sequence length="89" mass="10113">MDASSVLMLATNRSRILAIDLRTMSLLYVLENPVHHGTPTCFCIDRKRNWLCVGTSHGVLDLWDLRFKMRLKGWGVPGKSAIHRVCVHP</sequence>
<dbReference type="SUPFAM" id="SSF50978">
    <property type="entry name" value="WD40 repeat-like"/>
    <property type="match status" value="1"/>
</dbReference>
<dbReference type="GO" id="GO:0045324">
    <property type="term" value="P:late endosome to vacuole transport"/>
    <property type="evidence" value="ECO:0007669"/>
    <property type="project" value="InterPro"/>
</dbReference>
<dbReference type="GO" id="GO:0071561">
    <property type="term" value="C:nucleus-vacuole junction"/>
    <property type="evidence" value="ECO:0007669"/>
    <property type="project" value="TreeGrafter"/>
</dbReference>
<dbReference type="GO" id="GO:0006623">
    <property type="term" value="P:protein targeting to vacuole"/>
    <property type="evidence" value="ECO:0007669"/>
    <property type="project" value="TreeGrafter"/>
</dbReference>
<dbReference type="GO" id="GO:0005770">
    <property type="term" value="C:late endosome"/>
    <property type="evidence" value="ECO:0007669"/>
    <property type="project" value="TreeGrafter"/>
</dbReference>
<dbReference type="EMBL" id="CVQI01002991">
    <property type="protein sequence ID" value="CRK12289.1"/>
    <property type="molecule type" value="Genomic_DNA"/>
</dbReference>